<dbReference type="SUPFAM" id="SSF48371">
    <property type="entry name" value="ARM repeat"/>
    <property type="match status" value="2"/>
</dbReference>
<keyword evidence="6" id="KW-1185">Reference proteome</keyword>
<feature type="domain" description="MIF4G" evidence="4">
    <location>
        <begin position="292"/>
        <end position="513"/>
    </location>
</feature>
<dbReference type="Gene3D" id="1.25.40.180">
    <property type="match status" value="2"/>
</dbReference>
<feature type="compositionally biased region" description="Acidic residues" evidence="3">
    <location>
        <begin position="39"/>
        <end position="76"/>
    </location>
</feature>
<name>A0AAD7Z5H4_DIPPU</name>
<organism evidence="5 6">
    <name type="scientific">Diploptera punctata</name>
    <name type="common">Pacific beetle cockroach</name>
    <dbReference type="NCBI Taxonomy" id="6984"/>
    <lineage>
        <taxon>Eukaryota</taxon>
        <taxon>Metazoa</taxon>
        <taxon>Ecdysozoa</taxon>
        <taxon>Arthropoda</taxon>
        <taxon>Hexapoda</taxon>
        <taxon>Insecta</taxon>
        <taxon>Pterygota</taxon>
        <taxon>Neoptera</taxon>
        <taxon>Polyneoptera</taxon>
        <taxon>Dictyoptera</taxon>
        <taxon>Blattodea</taxon>
        <taxon>Blaberoidea</taxon>
        <taxon>Blaberidae</taxon>
        <taxon>Diplopterinae</taxon>
        <taxon>Diploptera</taxon>
    </lineage>
</organism>
<protein>
    <recommendedName>
        <fullName evidence="4">MIF4G domain-containing protein</fullName>
    </recommendedName>
</protein>
<feature type="region of interest" description="Disordered" evidence="3">
    <location>
        <begin position="37"/>
        <end position="76"/>
    </location>
</feature>
<evidence type="ECO:0000313" key="5">
    <source>
        <dbReference type="EMBL" id="KAJ9574007.1"/>
    </source>
</evidence>
<dbReference type="SMART" id="SM00543">
    <property type="entry name" value="MIF4G"/>
    <property type="match status" value="2"/>
</dbReference>
<keyword evidence="2" id="KW-0963">Cytoplasm</keyword>
<evidence type="ECO:0000256" key="2">
    <source>
        <dbReference type="ARBA" id="ARBA00022490"/>
    </source>
</evidence>
<gene>
    <name evidence="5" type="ORF">L9F63_008604</name>
</gene>
<feature type="compositionally biased region" description="Polar residues" evidence="3">
    <location>
        <begin position="489"/>
        <end position="503"/>
    </location>
</feature>
<dbReference type="PANTHER" id="PTHR12839">
    <property type="entry name" value="NONSENSE-MEDIATED MRNA DECAY PROTEIN 2 UP-FRAMESHIFT SUPPRESSOR 2"/>
    <property type="match status" value="1"/>
</dbReference>
<dbReference type="InterPro" id="IPR003890">
    <property type="entry name" value="MIF4G-like_typ-3"/>
</dbReference>
<dbReference type="Proteomes" id="UP001233999">
    <property type="component" value="Unassembled WGS sequence"/>
</dbReference>
<reference evidence="5" key="2">
    <citation type="submission" date="2023-05" db="EMBL/GenBank/DDBJ databases">
        <authorList>
            <person name="Fouks B."/>
        </authorList>
    </citation>
    <scope>NUCLEOTIDE SEQUENCE</scope>
    <source>
        <strain evidence="5">Stay&amp;Tobe</strain>
        <tissue evidence="5">Testes</tissue>
    </source>
</reference>
<feature type="region of interest" description="Disordered" evidence="3">
    <location>
        <begin position="1"/>
        <end position="24"/>
    </location>
</feature>
<dbReference type="InterPro" id="IPR016024">
    <property type="entry name" value="ARM-type_fold"/>
</dbReference>
<dbReference type="AlphaFoldDB" id="A0AAD7Z5H4"/>
<evidence type="ECO:0000256" key="1">
    <source>
        <dbReference type="ARBA" id="ARBA00004496"/>
    </source>
</evidence>
<dbReference type="FunFam" id="1.25.40.180:FF:000015">
    <property type="entry name" value="regulator of nonsense transcripts 2 isoform X1"/>
    <property type="match status" value="1"/>
</dbReference>
<dbReference type="InterPro" id="IPR039762">
    <property type="entry name" value="Nmd2/UPF2"/>
</dbReference>
<dbReference type="GO" id="GO:0035145">
    <property type="term" value="C:exon-exon junction complex"/>
    <property type="evidence" value="ECO:0007669"/>
    <property type="project" value="TreeGrafter"/>
</dbReference>
<feature type="non-terminal residue" evidence="5">
    <location>
        <position position="1"/>
    </location>
</feature>
<comment type="subcellular location">
    <subcellularLocation>
        <location evidence="1">Cytoplasm</location>
    </subcellularLocation>
</comment>
<dbReference type="EMBL" id="JASPKZ010010660">
    <property type="protein sequence ID" value="KAJ9574007.1"/>
    <property type="molecule type" value="Genomic_DNA"/>
</dbReference>
<proteinExistence type="predicted"/>
<dbReference type="GO" id="GO:0003723">
    <property type="term" value="F:RNA binding"/>
    <property type="evidence" value="ECO:0007669"/>
    <property type="project" value="InterPro"/>
</dbReference>
<evidence type="ECO:0000313" key="6">
    <source>
        <dbReference type="Proteomes" id="UP001233999"/>
    </source>
</evidence>
<feature type="compositionally biased region" description="Polar residues" evidence="3">
    <location>
        <begin position="1"/>
        <end position="10"/>
    </location>
</feature>
<dbReference type="GO" id="GO:0005737">
    <property type="term" value="C:cytoplasm"/>
    <property type="evidence" value="ECO:0007669"/>
    <property type="project" value="UniProtKB-SubCell"/>
</dbReference>
<evidence type="ECO:0000256" key="3">
    <source>
        <dbReference type="SAM" id="MobiDB-lite"/>
    </source>
</evidence>
<comment type="caution">
    <text evidence="5">The sequence shown here is derived from an EMBL/GenBank/DDBJ whole genome shotgun (WGS) entry which is preliminary data.</text>
</comment>
<dbReference type="Pfam" id="PF04050">
    <property type="entry name" value="Upf2"/>
    <property type="match status" value="1"/>
</dbReference>
<dbReference type="Pfam" id="PF02854">
    <property type="entry name" value="MIF4G"/>
    <property type="match status" value="2"/>
</dbReference>
<dbReference type="PANTHER" id="PTHR12839:SF7">
    <property type="entry name" value="REGULATOR OF NONSENSE TRANSCRIPTS 2"/>
    <property type="match status" value="1"/>
</dbReference>
<feature type="domain" description="MIF4G" evidence="4">
    <location>
        <begin position="88"/>
        <end position="277"/>
    </location>
</feature>
<reference evidence="5" key="1">
    <citation type="journal article" date="2023" name="IScience">
        <title>Live-bearing cockroach genome reveals convergent evolutionary mechanisms linked to viviparity in insects and beyond.</title>
        <authorList>
            <person name="Fouks B."/>
            <person name="Harrison M.C."/>
            <person name="Mikhailova A.A."/>
            <person name="Marchal E."/>
            <person name="English S."/>
            <person name="Carruthers M."/>
            <person name="Jennings E.C."/>
            <person name="Chiamaka E.L."/>
            <person name="Frigard R.A."/>
            <person name="Pippel M."/>
            <person name="Attardo G.M."/>
            <person name="Benoit J.B."/>
            <person name="Bornberg-Bauer E."/>
            <person name="Tobe S.S."/>
        </authorList>
    </citation>
    <scope>NUCLEOTIDE SEQUENCE</scope>
    <source>
        <strain evidence="5">Stay&amp;Tobe</strain>
    </source>
</reference>
<dbReference type="GO" id="GO:0000184">
    <property type="term" value="P:nuclear-transcribed mRNA catabolic process, nonsense-mediated decay"/>
    <property type="evidence" value="ECO:0007669"/>
    <property type="project" value="InterPro"/>
</dbReference>
<evidence type="ECO:0000259" key="4">
    <source>
        <dbReference type="SMART" id="SM00543"/>
    </source>
</evidence>
<accession>A0AAD7Z5H4</accession>
<sequence length="655" mass="75674">FRSLSPSSVASGRPVLCQATDDGDKLRNCSIEEKRYEISEETLDAEGEELEESNVEGKEDEEEPSPPEPDDIEELESVTNSSNKILMESFLTHLPHCVNREMIDSSAVEFVMNLNTKYNRKKLVKMLFSVPRTRLDLLPFYARFVATLHPVVPDVAMELGLFLKQDFKFHVRKKDQINIESKIKVVRFIGELVKFRMYSKIEALYCLKLLLHDFTHHHIEMCCSLLESCGRFLFRNPDSHQRTKVYLEQMMRKKSVTALDSRYVTMIENAFYYVDPPDTAPYVKKERPAMHEFIRKILYQDLMKANTDKVLRLMRKLDWENSDLAEYAVKCLTMAHNVKYYNIRCLASLLAGLVTHQESVGTHVVDGVMEDIRLGMEVNLPKYCQRRVAMIKYLGELYNYRMVESSDIFKVLYSLISFGVSLNPMGPSILDPPEHLFRIRLVCVLLETCGQYFNNGISEEGEGGEEEEDEEFCEALSELEDGEGEQDWRATSTSPAPQSQSDEASLVAALPQGPTHVECPEDEDFLSAFDRMVSDNIQDRMRETVKPQQVDISVPLQFKGSAKKTYEQLQETRVEEKSTMNFVLMNREEAERAEKERVKRLTLDINERLEEEDYQEMLAQAQRPVVMNLNRERRHKYQHPKGAPDADLIFGPKKV</sequence>
<feature type="region of interest" description="Disordered" evidence="3">
    <location>
        <begin position="634"/>
        <end position="655"/>
    </location>
</feature>
<feature type="region of interest" description="Disordered" evidence="3">
    <location>
        <begin position="483"/>
        <end position="504"/>
    </location>
</feature>
<dbReference type="InterPro" id="IPR007193">
    <property type="entry name" value="Upf2/Nmd2_C"/>
</dbReference>
<feature type="non-terminal residue" evidence="5">
    <location>
        <position position="655"/>
    </location>
</feature>